<dbReference type="Proteomes" id="UP000000437">
    <property type="component" value="Chromosome 22"/>
</dbReference>
<sequence length="465" mass="52912">MCAHDELAPAAAGARGARGVPAVRSRAGGPSSSISGGFSNEQPNFNCRRSEETFGCRIQEDDEKPETEMHSNGTHKRLPRSLSIQVAQQAMCKVRTEVMEVTRAMFDRRNANFMLWPSCVEVQRCSGCCNARTLQCVPVITETRHLQITKIQYINRQPSYEKVVIPVEDHVTCSCQLRVPAQPPRVQTTPLPPPRLLPKVTPPKTQSKEELHRNDELKHNQQLHLEDKESQELQWQSKYTVAHTDRQTPHQHTLTHTPAYASRGDFPTRQTTLGNPHMMSDATQTEEADHIKSEHSGDDMAKKTTYKHSHEEQPFNRTTPQQPKSPSQTSVQSERGISSQSDTLTRTYSHVEVIGQSSGLSEVLTHQSDQSEVRKRHHHSHQSEKQEEMHHLRHQHHQHHQRHQFTTQAVSKQQTSTQRTVMKAPPTTPSAPQTPPPLPSPRKRRRKHRKRISKASMRAMIMVMS</sequence>
<name>A0AC58IF46_DANRE</name>
<dbReference type="RefSeq" id="XP_073792854.1">
    <property type="nucleotide sequence ID" value="XM_073936753.1"/>
</dbReference>
<organism evidence="1 2">
    <name type="scientific">Danio rerio</name>
    <name type="common">Zebrafish</name>
    <name type="synonym">Brachydanio rerio</name>
    <dbReference type="NCBI Taxonomy" id="7955"/>
    <lineage>
        <taxon>Eukaryota</taxon>
        <taxon>Metazoa</taxon>
        <taxon>Chordata</taxon>
        <taxon>Craniata</taxon>
        <taxon>Vertebrata</taxon>
        <taxon>Euteleostomi</taxon>
        <taxon>Actinopterygii</taxon>
        <taxon>Neopterygii</taxon>
        <taxon>Teleostei</taxon>
        <taxon>Ostariophysi</taxon>
        <taxon>Cypriniformes</taxon>
        <taxon>Danionidae</taxon>
        <taxon>Danioninae</taxon>
        <taxon>Danio</taxon>
    </lineage>
</organism>
<evidence type="ECO:0000313" key="1">
    <source>
        <dbReference type="Proteomes" id="UP000000437"/>
    </source>
</evidence>
<evidence type="ECO:0000313" key="2">
    <source>
        <dbReference type="RefSeq" id="XP_073792854.1"/>
    </source>
</evidence>
<reference evidence="2" key="1">
    <citation type="submission" date="2025-08" db="UniProtKB">
        <authorList>
            <consortium name="RefSeq"/>
        </authorList>
    </citation>
    <scope>IDENTIFICATION</scope>
    <source>
        <strain evidence="2">Tuebingen</strain>
        <tissue evidence="2">Fibroblasts and whole tissue</tissue>
    </source>
</reference>
<proteinExistence type="predicted"/>
<gene>
    <name evidence="2" type="primary">pdgfba</name>
    <name evidence="2" type="synonym">pdgfb</name>
    <name evidence="2" type="synonym">sb:eu1033</name>
    <name evidence="2" type="synonym">si:ch211-79m20.1</name>
    <name evidence="2" type="synonym">si:dkey-261d11.1</name>
</gene>
<keyword evidence="1" id="KW-1185">Reference proteome</keyword>
<protein>
    <submittedName>
        <fullName evidence="2">Platelet-derived growth factor beta polypeptide a isoform X1</fullName>
    </submittedName>
</protein>
<accession>A0AC58IF46</accession>